<keyword evidence="2" id="KW-1185">Reference proteome</keyword>
<gene>
    <name evidence="1" type="ORF">OIU74_026281</name>
</gene>
<evidence type="ECO:0000313" key="1">
    <source>
        <dbReference type="EMBL" id="KAJ6756990.1"/>
    </source>
</evidence>
<dbReference type="Proteomes" id="UP001151752">
    <property type="component" value="Chromosome 13"/>
</dbReference>
<evidence type="ECO:0000313" key="2">
    <source>
        <dbReference type="Proteomes" id="UP001151752"/>
    </source>
</evidence>
<dbReference type="EMBL" id="JAPFFM010000007">
    <property type="protein sequence ID" value="KAJ6756990.1"/>
    <property type="molecule type" value="Genomic_DNA"/>
</dbReference>
<name>A0A9Q1A3J2_9ROSI</name>
<accession>A0A9Q1A3J2</accession>
<reference evidence="1" key="1">
    <citation type="submission" date="2022-11" db="EMBL/GenBank/DDBJ databases">
        <authorList>
            <person name="Hyden B.L."/>
            <person name="Feng K."/>
            <person name="Yates T."/>
            <person name="Jawdy S."/>
            <person name="Smart L.B."/>
            <person name="Muchero W."/>
        </authorList>
    </citation>
    <scope>NUCLEOTIDE SEQUENCE</scope>
    <source>
        <tissue evidence="1">Shoot tip</tissue>
    </source>
</reference>
<organism evidence="1 2">
    <name type="scientific">Salix koriyanagi</name>
    <dbReference type="NCBI Taxonomy" id="2511006"/>
    <lineage>
        <taxon>Eukaryota</taxon>
        <taxon>Viridiplantae</taxon>
        <taxon>Streptophyta</taxon>
        <taxon>Embryophyta</taxon>
        <taxon>Tracheophyta</taxon>
        <taxon>Spermatophyta</taxon>
        <taxon>Magnoliopsida</taxon>
        <taxon>eudicotyledons</taxon>
        <taxon>Gunneridae</taxon>
        <taxon>Pentapetalae</taxon>
        <taxon>rosids</taxon>
        <taxon>fabids</taxon>
        <taxon>Malpighiales</taxon>
        <taxon>Salicaceae</taxon>
        <taxon>Saliceae</taxon>
        <taxon>Salix</taxon>
    </lineage>
</organism>
<protein>
    <submittedName>
        <fullName evidence="1">Uncharacterized protein</fullName>
    </submittedName>
</protein>
<proteinExistence type="predicted"/>
<sequence>MIQRVWKSLKEMQQLLSKVFVRGTSTSVTLFQFLVMDTARSVKHFDTCQFPRVCDGTVLQNVTLVDLFVLNAFSLQAANHSFLITLEVKLIENGEAMSWQRPSSCSPLARTWWPEESSEQPLRS</sequence>
<comment type="caution">
    <text evidence="1">The sequence shown here is derived from an EMBL/GenBank/DDBJ whole genome shotgun (WGS) entry which is preliminary data.</text>
</comment>
<reference evidence="1" key="2">
    <citation type="journal article" date="2023" name="Int. J. Mol. Sci.">
        <title>De Novo Assembly and Annotation of 11 Diverse Shrub Willow (Salix) Genomes Reveals Novel Gene Organization in Sex-Linked Regions.</title>
        <authorList>
            <person name="Hyden B."/>
            <person name="Feng K."/>
            <person name="Yates T.B."/>
            <person name="Jawdy S."/>
            <person name="Cereghino C."/>
            <person name="Smart L.B."/>
            <person name="Muchero W."/>
        </authorList>
    </citation>
    <scope>NUCLEOTIDE SEQUENCE</scope>
    <source>
        <tissue evidence="1">Shoot tip</tissue>
    </source>
</reference>
<dbReference type="AlphaFoldDB" id="A0A9Q1A3J2"/>